<dbReference type="Proteomes" id="UP001205531">
    <property type="component" value="Unassembled WGS sequence"/>
</dbReference>
<evidence type="ECO:0000313" key="2">
    <source>
        <dbReference type="Proteomes" id="UP001205531"/>
    </source>
</evidence>
<dbReference type="EMBL" id="JANDWZ010000029">
    <property type="protein sequence ID" value="MCP9565224.1"/>
    <property type="molecule type" value="Genomic_DNA"/>
</dbReference>
<evidence type="ECO:0000313" key="1">
    <source>
        <dbReference type="EMBL" id="MCP9565224.1"/>
    </source>
</evidence>
<protein>
    <submittedName>
        <fullName evidence="1">Uncharacterized protein</fullName>
    </submittedName>
</protein>
<dbReference type="InterPro" id="IPR032675">
    <property type="entry name" value="LRR_dom_sf"/>
</dbReference>
<reference evidence="1" key="1">
    <citation type="submission" date="2022-07" db="EMBL/GenBank/DDBJ databases">
        <title>Prevotella copri.</title>
        <authorList>
            <person name="Yang C."/>
        </authorList>
    </citation>
    <scope>NUCLEOTIDE SEQUENCE</scope>
    <source>
        <strain evidence="1">HF2107</strain>
    </source>
</reference>
<accession>A0AAW5IP79</accession>
<dbReference type="RefSeq" id="WP_254978460.1">
    <property type="nucleotide sequence ID" value="NZ_JANDWZ010000029.1"/>
</dbReference>
<gene>
    <name evidence="1" type="ORF">NNC64_11790</name>
</gene>
<proteinExistence type="predicted"/>
<dbReference type="AlphaFoldDB" id="A0AAW5IP79"/>
<name>A0AAW5IP79_9BACT</name>
<organism evidence="1 2">
    <name type="scientific">Segatella copri</name>
    <dbReference type="NCBI Taxonomy" id="165179"/>
    <lineage>
        <taxon>Bacteria</taxon>
        <taxon>Pseudomonadati</taxon>
        <taxon>Bacteroidota</taxon>
        <taxon>Bacteroidia</taxon>
        <taxon>Bacteroidales</taxon>
        <taxon>Prevotellaceae</taxon>
        <taxon>Segatella</taxon>
    </lineage>
</organism>
<comment type="caution">
    <text evidence="1">The sequence shown here is derived from an EMBL/GenBank/DDBJ whole genome shotgun (WGS) entry which is preliminary data.</text>
</comment>
<dbReference type="Gene3D" id="3.80.10.10">
    <property type="entry name" value="Ribonuclease Inhibitor"/>
    <property type="match status" value="1"/>
</dbReference>
<sequence length="153" mass="17222">MYGTEFVNESNYYHYFDLKGKIKVSGSLVALNSGASISRNYQYCKLFYESAGLIDASELKFPNKLSESCFWHVFGRCTSLTKIPPALPSTKLQGGCYSSMFEGCKSLTSIPENFLPATDLYRNCYFNMFGWCTSLTTVPENLLPATTLDSYCY</sequence>